<dbReference type="Proteomes" id="UP000261166">
    <property type="component" value="Unassembled WGS sequence"/>
</dbReference>
<dbReference type="Gene3D" id="3.40.50.1240">
    <property type="entry name" value="Phosphoglycerate mutase-like"/>
    <property type="match status" value="1"/>
</dbReference>
<gene>
    <name evidence="2" type="ORF">DWY69_18845</name>
    <name evidence="1" type="ORF">DXC51_05405</name>
</gene>
<accession>A0A3E3IQ54</accession>
<dbReference type="GO" id="GO:0016791">
    <property type="term" value="F:phosphatase activity"/>
    <property type="evidence" value="ECO:0007669"/>
    <property type="project" value="TreeGrafter"/>
</dbReference>
<reference evidence="2 4" key="1">
    <citation type="submission" date="2018-08" db="EMBL/GenBank/DDBJ databases">
        <title>A genome reference for cultivated species of the human gut microbiota.</title>
        <authorList>
            <person name="Zou Y."/>
            <person name="Xue W."/>
            <person name="Luo G."/>
        </authorList>
    </citation>
    <scope>NUCLEOTIDE SEQUENCE [LARGE SCALE GENOMIC DNA]</scope>
    <source>
        <strain evidence="2 4">AF26-4BH</strain>
        <strain evidence="1">TF05-5AC</strain>
    </source>
</reference>
<evidence type="ECO:0000313" key="2">
    <source>
        <dbReference type="EMBL" id="RGE69142.1"/>
    </source>
</evidence>
<dbReference type="OrthoDB" id="9782128at2"/>
<dbReference type="InterPro" id="IPR050275">
    <property type="entry name" value="PGM_Phosphatase"/>
</dbReference>
<dbReference type="InterPro" id="IPR013078">
    <property type="entry name" value="His_Pase_superF_clade-1"/>
</dbReference>
<dbReference type="SUPFAM" id="SSF53254">
    <property type="entry name" value="Phosphoglycerate mutase-like"/>
    <property type="match status" value="1"/>
</dbReference>
<dbReference type="Proteomes" id="UP000260812">
    <property type="component" value="Unassembled WGS sequence"/>
</dbReference>
<evidence type="ECO:0000313" key="1">
    <source>
        <dbReference type="EMBL" id="RGE63400.1"/>
    </source>
</evidence>
<sequence>MRIIFVRHAEPDYANDTLTEKGWREAALLAERVSGWDVTDFYVSPLGRARDTASLSLKKMGRTAETFDWLREFHGPVNDPTRGENVIPWDFYPEYWTKIPEMYDKDGFGNTEVMKSGRVMEEYVRISGELDALLAKYGYVREGGLYRTGKTEGAAHDATIVLFCHMGVTLFLCSHLLGISPVVLTSGFFLAPASVTVLASEERCPGTAYFRCQTAGDTSHLRAGGEPVSEMGYFTEPFQG</sequence>
<evidence type="ECO:0000313" key="4">
    <source>
        <dbReference type="Proteomes" id="UP000261166"/>
    </source>
</evidence>
<dbReference type="GeneID" id="97986332"/>
<dbReference type="CDD" id="cd07067">
    <property type="entry name" value="HP_PGM_like"/>
    <property type="match status" value="1"/>
</dbReference>
<proteinExistence type="predicted"/>
<dbReference type="RefSeq" id="WP_025488957.1">
    <property type="nucleotide sequence ID" value="NZ_CALBAU010000203.1"/>
</dbReference>
<dbReference type="InterPro" id="IPR029033">
    <property type="entry name" value="His_PPase_superfam"/>
</dbReference>
<organism evidence="2 4">
    <name type="scientific">Eisenbergiella massiliensis</name>
    <dbReference type="NCBI Taxonomy" id="1720294"/>
    <lineage>
        <taxon>Bacteria</taxon>
        <taxon>Bacillati</taxon>
        <taxon>Bacillota</taxon>
        <taxon>Clostridia</taxon>
        <taxon>Lachnospirales</taxon>
        <taxon>Lachnospiraceae</taxon>
        <taxon>Eisenbergiella</taxon>
    </lineage>
</organism>
<dbReference type="EMBL" id="QVLV01000003">
    <property type="protein sequence ID" value="RGE63400.1"/>
    <property type="molecule type" value="Genomic_DNA"/>
</dbReference>
<dbReference type="SMART" id="SM00855">
    <property type="entry name" value="PGAM"/>
    <property type="match status" value="1"/>
</dbReference>
<comment type="caution">
    <text evidence="2">The sequence shown here is derived from an EMBL/GenBank/DDBJ whole genome shotgun (WGS) entry which is preliminary data.</text>
</comment>
<keyword evidence="3" id="KW-1185">Reference proteome</keyword>
<dbReference type="PANTHER" id="PTHR48100">
    <property type="entry name" value="BROAD-SPECIFICITY PHOSPHATASE YOR283W-RELATED"/>
    <property type="match status" value="1"/>
</dbReference>
<name>A0A3E3IQ54_9FIRM</name>
<dbReference type="EMBL" id="QVLU01000018">
    <property type="protein sequence ID" value="RGE69142.1"/>
    <property type="molecule type" value="Genomic_DNA"/>
</dbReference>
<dbReference type="AlphaFoldDB" id="A0A3E3IQ54"/>
<evidence type="ECO:0000313" key="3">
    <source>
        <dbReference type="Proteomes" id="UP000260812"/>
    </source>
</evidence>
<protein>
    <submittedName>
        <fullName evidence="2">Histidine phosphatase family protein</fullName>
    </submittedName>
</protein>
<dbReference type="Pfam" id="PF00300">
    <property type="entry name" value="His_Phos_1"/>
    <property type="match status" value="1"/>
</dbReference>